<accession>A0ABZ2LR16</accession>
<protein>
    <recommendedName>
        <fullName evidence="8">Homoserine kinase</fullName>
        <shortName evidence="8">HK</shortName>
        <shortName evidence="8">HSK</shortName>
        <ecNumber evidence="8">2.7.1.39</ecNumber>
    </recommendedName>
</protein>
<keyword evidence="6 8" id="KW-0067">ATP-binding</keyword>
<name>A0ABZ2LR16_9BACT</name>
<dbReference type="Gene3D" id="3.30.200.20">
    <property type="entry name" value="Phosphorylase Kinase, domain 1"/>
    <property type="match status" value="1"/>
</dbReference>
<evidence type="ECO:0000256" key="3">
    <source>
        <dbReference type="ARBA" id="ARBA00022697"/>
    </source>
</evidence>
<dbReference type="InterPro" id="IPR011009">
    <property type="entry name" value="Kinase-like_dom_sf"/>
</dbReference>
<keyword evidence="4 8" id="KW-0547">Nucleotide-binding</keyword>
<keyword evidence="5 8" id="KW-0418">Kinase</keyword>
<dbReference type="InterPro" id="IPR005280">
    <property type="entry name" value="Homoserine_kinase_II"/>
</dbReference>
<evidence type="ECO:0000313" key="11">
    <source>
        <dbReference type="Proteomes" id="UP001370348"/>
    </source>
</evidence>
<dbReference type="Gene3D" id="3.90.1200.10">
    <property type="match status" value="1"/>
</dbReference>
<evidence type="ECO:0000256" key="2">
    <source>
        <dbReference type="ARBA" id="ARBA00022679"/>
    </source>
</evidence>
<keyword evidence="3 8" id="KW-0791">Threonine biosynthesis</keyword>
<organism evidence="10 11">
    <name type="scientific">Pendulispora albinea</name>
    <dbReference type="NCBI Taxonomy" id="2741071"/>
    <lineage>
        <taxon>Bacteria</taxon>
        <taxon>Pseudomonadati</taxon>
        <taxon>Myxococcota</taxon>
        <taxon>Myxococcia</taxon>
        <taxon>Myxococcales</taxon>
        <taxon>Sorangiineae</taxon>
        <taxon>Pendulisporaceae</taxon>
        <taxon>Pendulispora</taxon>
    </lineage>
</organism>
<evidence type="ECO:0000256" key="5">
    <source>
        <dbReference type="ARBA" id="ARBA00022777"/>
    </source>
</evidence>
<gene>
    <name evidence="8" type="primary">thrB</name>
    <name evidence="10" type="ORF">LZC94_33535</name>
</gene>
<keyword evidence="2 8" id="KW-0808">Transferase</keyword>
<dbReference type="PANTHER" id="PTHR21064">
    <property type="entry name" value="AMINOGLYCOSIDE PHOSPHOTRANSFERASE DOMAIN-CONTAINING PROTEIN-RELATED"/>
    <property type="match status" value="1"/>
</dbReference>
<evidence type="ECO:0000259" key="9">
    <source>
        <dbReference type="Pfam" id="PF01636"/>
    </source>
</evidence>
<feature type="domain" description="Aminoglycoside phosphotransferase" evidence="9">
    <location>
        <begin position="2"/>
        <end position="226"/>
    </location>
</feature>
<dbReference type="EMBL" id="CP089984">
    <property type="protein sequence ID" value="WXB12760.1"/>
    <property type="molecule type" value="Genomic_DNA"/>
</dbReference>
<evidence type="ECO:0000256" key="1">
    <source>
        <dbReference type="ARBA" id="ARBA00022605"/>
    </source>
</evidence>
<evidence type="ECO:0000256" key="6">
    <source>
        <dbReference type="ARBA" id="ARBA00022840"/>
    </source>
</evidence>
<dbReference type="Proteomes" id="UP001370348">
    <property type="component" value="Chromosome"/>
</dbReference>
<evidence type="ECO:0000256" key="8">
    <source>
        <dbReference type="HAMAP-Rule" id="MF_00301"/>
    </source>
</evidence>
<comment type="catalytic activity">
    <reaction evidence="8">
        <text>L-homoserine + ATP = O-phospho-L-homoserine + ADP + H(+)</text>
        <dbReference type="Rhea" id="RHEA:13985"/>
        <dbReference type="ChEBI" id="CHEBI:15378"/>
        <dbReference type="ChEBI" id="CHEBI:30616"/>
        <dbReference type="ChEBI" id="CHEBI:57476"/>
        <dbReference type="ChEBI" id="CHEBI:57590"/>
        <dbReference type="ChEBI" id="CHEBI:456216"/>
        <dbReference type="EC" id="2.7.1.39"/>
    </reaction>
</comment>
<dbReference type="PANTHER" id="PTHR21064:SF6">
    <property type="entry name" value="AMINOGLYCOSIDE PHOSPHOTRANSFERASE DOMAIN-CONTAINING PROTEIN"/>
    <property type="match status" value="1"/>
</dbReference>
<proteinExistence type="inferred from homology"/>
<dbReference type="SUPFAM" id="SSF56112">
    <property type="entry name" value="Protein kinase-like (PK-like)"/>
    <property type="match status" value="1"/>
</dbReference>
<dbReference type="GO" id="GO:0016301">
    <property type="term" value="F:kinase activity"/>
    <property type="evidence" value="ECO:0007669"/>
    <property type="project" value="UniProtKB-KW"/>
</dbReference>
<evidence type="ECO:0000256" key="7">
    <source>
        <dbReference type="ARBA" id="ARBA00038240"/>
    </source>
</evidence>
<dbReference type="InterPro" id="IPR050249">
    <property type="entry name" value="Pseudomonas-type_ThrB"/>
</dbReference>
<comment type="pathway">
    <text evidence="8">Amino-acid biosynthesis; L-threonine biosynthesis; L-threonine from L-aspartate: step 4/5.</text>
</comment>
<dbReference type="InterPro" id="IPR002575">
    <property type="entry name" value="Aminoglycoside_PTrfase"/>
</dbReference>
<dbReference type="Pfam" id="PF01636">
    <property type="entry name" value="APH"/>
    <property type="match status" value="1"/>
</dbReference>
<reference evidence="10 11" key="1">
    <citation type="submission" date="2021-12" db="EMBL/GenBank/DDBJ databases">
        <title>Discovery of the Pendulisporaceae a myxobacterial family with distinct sporulation behavior and unique specialized metabolism.</title>
        <authorList>
            <person name="Garcia R."/>
            <person name="Popoff A."/>
            <person name="Bader C.D."/>
            <person name="Loehr J."/>
            <person name="Walesch S."/>
            <person name="Walt C."/>
            <person name="Boldt J."/>
            <person name="Bunk B."/>
            <person name="Haeckl F.J.F.P.J."/>
            <person name="Gunesch A.P."/>
            <person name="Birkelbach J."/>
            <person name="Nuebel U."/>
            <person name="Pietschmann T."/>
            <person name="Bach T."/>
            <person name="Mueller R."/>
        </authorList>
    </citation>
    <scope>NUCLEOTIDE SEQUENCE [LARGE SCALE GENOMIC DNA]</scope>
    <source>
        <strain evidence="10 11">MSr11954</strain>
    </source>
</reference>
<comment type="similarity">
    <text evidence="7 8">Belongs to the pseudomonas-type ThrB family.</text>
</comment>
<dbReference type="EC" id="2.7.1.39" evidence="8"/>
<sequence length="299" mass="33192">MNTNYRVETSRDPARPYFLRIYEEQAIDGARLEAETLLHLASRGVPCTAPILRLDGERIGQLAGKPAALFAWCDGTMRCQASVSVRDAWQVGAALARIHVAGGERWSGRAGRFGPAELRLRLPRIAAASDPTLAAWAEPLGRALDANEARRRKDLPKGLVHGDLFRDNILWDEAGAITTLLDFESAFVGTFAFDLMVTILSWCVGDALRPELARAMVSGYESVRELTLEERDGLYGEACYAALRFSITRITDFAMRANTLKDYRRFIMRYQTLEQMGHEGLARILFDDGPERAPAPSGT</sequence>
<dbReference type="CDD" id="cd05153">
    <property type="entry name" value="HomoserineK_II"/>
    <property type="match status" value="1"/>
</dbReference>
<evidence type="ECO:0000313" key="10">
    <source>
        <dbReference type="EMBL" id="WXB12760.1"/>
    </source>
</evidence>
<dbReference type="HAMAP" id="MF_00301">
    <property type="entry name" value="Homoser_kinase_2"/>
    <property type="match status" value="1"/>
</dbReference>
<evidence type="ECO:0000256" key="4">
    <source>
        <dbReference type="ARBA" id="ARBA00022741"/>
    </source>
</evidence>
<keyword evidence="1 8" id="KW-0028">Amino-acid biosynthesis</keyword>
<keyword evidence="11" id="KW-1185">Reference proteome</keyword>